<dbReference type="SMART" id="SM00418">
    <property type="entry name" value="HTH_ARSR"/>
    <property type="match status" value="1"/>
</dbReference>
<dbReference type="GO" id="GO:0003677">
    <property type="term" value="F:DNA binding"/>
    <property type="evidence" value="ECO:0007669"/>
    <property type="project" value="UniProtKB-KW"/>
</dbReference>
<dbReference type="SUPFAM" id="SSF46785">
    <property type="entry name" value="Winged helix' DNA-binding domain"/>
    <property type="match status" value="1"/>
</dbReference>
<dbReference type="Proteomes" id="UP000565078">
    <property type="component" value="Unassembled WGS sequence"/>
</dbReference>
<dbReference type="AlphaFoldDB" id="A0A7J4IXL1"/>
<evidence type="ECO:0000256" key="1">
    <source>
        <dbReference type="ARBA" id="ARBA00023015"/>
    </source>
</evidence>
<dbReference type="InterPro" id="IPR011991">
    <property type="entry name" value="ArsR-like_HTH"/>
</dbReference>
<organism evidence="5 6">
    <name type="scientific">Candidatus Iainarchaeum sp</name>
    <dbReference type="NCBI Taxonomy" id="3101447"/>
    <lineage>
        <taxon>Archaea</taxon>
        <taxon>Candidatus Iainarchaeota</taxon>
        <taxon>Candidatus Iainarchaeia</taxon>
        <taxon>Candidatus Iainarchaeales</taxon>
        <taxon>Candidatus Iainarchaeaceae</taxon>
        <taxon>Candidatus Iainarchaeum</taxon>
    </lineage>
</organism>
<keyword evidence="2" id="KW-0238">DNA-binding</keyword>
<reference evidence="6" key="1">
    <citation type="journal article" date="2020" name="bioRxiv">
        <title>A rank-normalized archaeal taxonomy based on genome phylogeny resolves widespread incomplete and uneven classifications.</title>
        <authorList>
            <person name="Rinke C."/>
            <person name="Chuvochina M."/>
            <person name="Mussig A.J."/>
            <person name="Chaumeil P.-A."/>
            <person name="Waite D.W."/>
            <person name="Whitman W.B."/>
            <person name="Parks D.H."/>
            <person name="Hugenholtz P."/>
        </authorList>
    </citation>
    <scope>NUCLEOTIDE SEQUENCE [LARGE SCALE GENOMIC DNA]</scope>
</reference>
<evidence type="ECO:0000256" key="2">
    <source>
        <dbReference type="ARBA" id="ARBA00023125"/>
    </source>
</evidence>
<dbReference type="InterPro" id="IPR051081">
    <property type="entry name" value="HTH_MetalResp_TranReg"/>
</dbReference>
<gene>
    <name evidence="5" type="ORF">HA254_06585</name>
</gene>
<accession>A0A7J4IXL1</accession>
<dbReference type="PANTHER" id="PTHR33154:SF33">
    <property type="entry name" value="TRANSCRIPTIONAL REPRESSOR SDPR"/>
    <property type="match status" value="1"/>
</dbReference>
<dbReference type="Gene3D" id="1.10.10.10">
    <property type="entry name" value="Winged helix-like DNA-binding domain superfamily/Winged helix DNA-binding domain"/>
    <property type="match status" value="1"/>
</dbReference>
<dbReference type="PANTHER" id="PTHR33154">
    <property type="entry name" value="TRANSCRIPTIONAL REGULATOR, ARSR FAMILY"/>
    <property type="match status" value="1"/>
</dbReference>
<protein>
    <submittedName>
        <fullName evidence="5">Winged helix-turn-helix transcriptional regulator</fullName>
    </submittedName>
</protein>
<dbReference type="InterPro" id="IPR036390">
    <property type="entry name" value="WH_DNA-bd_sf"/>
</dbReference>
<evidence type="ECO:0000313" key="5">
    <source>
        <dbReference type="EMBL" id="HIH10301.1"/>
    </source>
</evidence>
<comment type="caution">
    <text evidence="5">The sequence shown here is derived from an EMBL/GenBank/DDBJ whole genome shotgun (WGS) entry which is preliminary data.</text>
</comment>
<dbReference type="NCBIfam" id="NF033788">
    <property type="entry name" value="HTH_metalloreg"/>
    <property type="match status" value="1"/>
</dbReference>
<dbReference type="InterPro" id="IPR001845">
    <property type="entry name" value="HTH_ArsR_DNA-bd_dom"/>
</dbReference>
<name>A0A7J4IXL1_9ARCH</name>
<sequence>MEKGHSPDIDKKVLRFFSAIADETRLRMLNTLMGGPMTVNGVHEALGKGSMTLSAVSHQLKHLEQSGVVVFEKKGRAKYFRPSPGFCWCILKNAYSHFRGKHECTECRKITAGNVAKK</sequence>
<dbReference type="EMBL" id="DUGC01000105">
    <property type="protein sequence ID" value="HIH10301.1"/>
    <property type="molecule type" value="Genomic_DNA"/>
</dbReference>
<dbReference type="CDD" id="cd00090">
    <property type="entry name" value="HTH_ARSR"/>
    <property type="match status" value="1"/>
</dbReference>
<keyword evidence="1" id="KW-0805">Transcription regulation</keyword>
<dbReference type="PROSITE" id="PS50987">
    <property type="entry name" value="HTH_ARSR_2"/>
    <property type="match status" value="1"/>
</dbReference>
<dbReference type="GO" id="GO:0003700">
    <property type="term" value="F:DNA-binding transcription factor activity"/>
    <property type="evidence" value="ECO:0007669"/>
    <property type="project" value="InterPro"/>
</dbReference>
<feature type="domain" description="HTH arsR-type" evidence="4">
    <location>
        <begin position="5"/>
        <end position="102"/>
    </location>
</feature>
<dbReference type="Pfam" id="PF01022">
    <property type="entry name" value="HTH_5"/>
    <property type="match status" value="1"/>
</dbReference>
<evidence type="ECO:0000313" key="6">
    <source>
        <dbReference type="Proteomes" id="UP000565078"/>
    </source>
</evidence>
<dbReference type="PRINTS" id="PR00778">
    <property type="entry name" value="HTHARSR"/>
</dbReference>
<dbReference type="InterPro" id="IPR036388">
    <property type="entry name" value="WH-like_DNA-bd_sf"/>
</dbReference>
<evidence type="ECO:0000256" key="3">
    <source>
        <dbReference type="ARBA" id="ARBA00023163"/>
    </source>
</evidence>
<keyword evidence="3" id="KW-0804">Transcription</keyword>
<evidence type="ECO:0000259" key="4">
    <source>
        <dbReference type="PROSITE" id="PS50987"/>
    </source>
</evidence>
<proteinExistence type="predicted"/>